<dbReference type="PROSITE" id="PS50075">
    <property type="entry name" value="CARRIER"/>
    <property type="match status" value="4"/>
</dbReference>
<evidence type="ECO:0000256" key="3">
    <source>
        <dbReference type="ARBA" id="ARBA00022450"/>
    </source>
</evidence>
<evidence type="ECO:0000313" key="13">
    <source>
        <dbReference type="Proteomes" id="UP000192917"/>
    </source>
</evidence>
<dbReference type="SMART" id="SM01294">
    <property type="entry name" value="PKS_PP_betabranch"/>
    <property type="match status" value="1"/>
</dbReference>
<keyword evidence="3" id="KW-0596">Phosphopantetheine</keyword>
<dbReference type="Gene3D" id="3.30.559.10">
    <property type="entry name" value="Chloramphenicol acetyltransferase-like domain"/>
    <property type="match status" value="1"/>
</dbReference>
<accession>A0A1Y6CPT5</accession>
<dbReference type="FunFam" id="3.40.50.980:FF:000001">
    <property type="entry name" value="Non-ribosomal peptide synthetase"/>
    <property type="match status" value="1"/>
</dbReference>
<dbReference type="Pfam" id="PF00550">
    <property type="entry name" value="PP-binding"/>
    <property type="match status" value="4"/>
</dbReference>
<dbReference type="InterPro" id="IPR050091">
    <property type="entry name" value="PKS_NRPS_Biosynth_Enz"/>
</dbReference>
<dbReference type="InterPro" id="IPR000873">
    <property type="entry name" value="AMP-dep_synth/lig_dom"/>
</dbReference>
<dbReference type="Pfam" id="PF00501">
    <property type="entry name" value="AMP-binding"/>
    <property type="match status" value="1"/>
</dbReference>
<dbReference type="Gene3D" id="3.40.47.10">
    <property type="match status" value="3"/>
</dbReference>
<feature type="domain" description="Carrier" evidence="10">
    <location>
        <begin position="3364"/>
        <end position="3441"/>
    </location>
</feature>
<dbReference type="GO" id="GO:0004315">
    <property type="term" value="F:3-oxoacyl-[acyl-carrier-protein] synthase activity"/>
    <property type="evidence" value="ECO:0007669"/>
    <property type="project" value="InterPro"/>
</dbReference>
<dbReference type="Gene3D" id="1.10.1240.100">
    <property type="match status" value="1"/>
</dbReference>
<keyword evidence="8" id="KW-0511">Multifunctional enzyme</keyword>
<keyword evidence="7" id="KW-0677">Repeat</keyword>
<comment type="pathway">
    <text evidence="2">Antibiotic biosynthesis.</text>
</comment>
<reference evidence="12 13" key="1">
    <citation type="submission" date="2017-04" db="EMBL/GenBank/DDBJ databases">
        <authorList>
            <person name="Afonso C.L."/>
            <person name="Miller P.J."/>
            <person name="Scott M.A."/>
            <person name="Spackman E."/>
            <person name="Goraichik I."/>
            <person name="Dimitrov K.M."/>
            <person name="Suarez D.L."/>
            <person name="Swayne D.E."/>
        </authorList>
    </citation>
    <scope>NUCLEOTIDE SEQUENCE [LARGE SCALE GENOMIC DNA]</scope>
    <source>
        <strain evidence="12 13">USBA 355</strain>
    </source>
</reference>
<dbReference type="Pfam" id="PF00668">
    <property type="entry name" value="Condensation"/>
    <property type="match status" value="1"/>
</dbReference>
<dbReference type="GO" id="GO:0009403">
    <property type="term" value="P:toxin biosynthetic process"/>
    <property type="evidence" value="ECO:0007669"/>
    <property type="project" value="UniProtKB-ARBA"/>
</dbReference>
<dbReference type="InterPro" id="IPR045851">
    <property type="entry name" value="AMP-bd_C_sf"/>
</dbReference>
<dbReference type="InterPro" id="IPR036291">
    <property type="entry name" value="NAD(P)-bd_dom_sf"/>
</dbReference>
<dbReference type="SUPFAM" id="SSF51735">
    <property type="entry name" value="NAD(P)-binding Rossmann-fold domains"/>
    <property type="match status" value="1"/>
</dbReference>
<dbReference type="InterPro" id="IPR014031">
    <property type="entry name" value="Ketoacyl_synth_C"/>
</dbReference>
<evidence type="ECO:0000256" key="1">
    <source>
        <dbReference type="ARBA" id="ARBA00004496"/>
    </source>
</evidence>
<dbReference type="SUPFAM" id="SSF47336">
    <property type="entry name" value="ACP-like"/>
    <property type="match status" value="4"/>
</dbReference>
<dbReference type="EMBL" id="FWZX01000028">
    <property type="protein sequence ID" value="SMF69245.1"/>
    <property type="molecule type" value="Genomic_DNA"/>
</dbReference>
<dbReference type="Proteomes" id="UP000192917">
    <property type="component" value="Unassembled WGS sequence"/>
</dbReference>
<evidence type="ECO:0000256" key="8">
    <source>
        <dbReference type="ARBA" id="ARBA00023268"/>
    </source>
</evidence>
<dbReference type="InterPro" id="IPR010071">
    <property type="entry name" value="AA_adenyl_dom"/>
</dbReference>
<dbReference type="InterPro" id="IPR025110">
    <property type="entry name" value="AMP-bd_C"/>
</dbReference>
<dbReference type="InterPro" id="IPR020841">
    <property type="entry name" value="PKS_Beta-ketoAc_synthase_dom"/>
</dbReference>
<feature type="region of interest" description="Disordered" evidence="9">
    <location>
        <begin position="1808"/>
        <end position="1832"/>
    </location>
</feature>
<dbReference type="GO" id="GO:0005886">
    <property type="term" value="C:plasma membrane"/>
    <property type="evidence" value="ECO:0007669"/>
    <property type="project" value="TreeGrafter"/>
</dbReference>
<feature type="domain" description="Ketosynthase family 3 (KS3)" evidence="11">
    <location>
        <begin position="3474"/>
        <end position="3880"/>
    </location>
</feature>
<dbReference type="InterPro" id="IPR029063">
    <property type="entry name" value="SAM-dependent_MTases_sf"/>
</dbReference>
<dbReference type="InterPro" id="IPR020845">
    <property type="entry name" value="AMP-binding_CS"/>
</dbReference>
<evidence type="ECO:0000259" key="10">
    <source>
        <dbReference type="PROSITE" id="PS50075"/>
    </source>
</evidence>
<evidence type="ECO:0000256" key="6">
    <source>
        <dbReference type="ARBA" id="ARBA00022679"/>
    </source>
</evidence>
<feature type="region of interest" description="Disordered" evidence="9">
    <location>
        <begin position="3335"/>
        <end position="3363"/>
    </location>
</feature>
<dbReference type="Gene3D" id="3.30.300.30">
    <property type="match status" value="1"/>
</dbReference>
<keyword evidence="4" id="KW-0963">Cytoplasm</keyword>
<dbReference type="Gene3D" id="2.30.38.10">
    <property type="entry name" value="Luciferase, Domain 3"/>
    <property type="match status" value="1"/>
</dbReference>
<dbReference type="InterPro" id="IPR036736">
    <property type="entry name" value="ACP-like_sf"/>
</dbReference>
<feature type="domain" description="Ketosynthase family 3 (KS3)" evidence="11">
    <location>
        <begin position="1837"/>
        <end position="2267"/>
    </location>
</feature>
<feature type="domain" description="Carrier" evidence="10">
    <location>
        <begin position="4057"/>
        <end position="4134"/>
    </location>
</feature>
<dbReference type="Gene3D" id="3.40.50.980">
    <property type="match status" value="2"/>
</dbReference>
<proteinExistence type="predicted"/>
<keyword evidence="13" id="KW-1185">Reference proteome</keyword>
<dbReference type="Pfam" id="PF13193">
    <property type="entry name" value="AMP-binding_C"/>
    <property type="match status" value="1"/>
</dbReference>
<organism evidence="12 13">
    <name type="scientific">Tistlia consotensis USBA 355</name>
    <dbReference type="NCBI Taxonomy" id="560819"/>
    <lineage>
        <taxon>Bacteria</taxon>
        <taxon>Pseudomonadati</taxon>
        <taxon>Pseudomonadota</taxon>
        <taxon>Alphaproteobacteria</taxon>
        <taxon>Rhodospirillales</taxon>
        <taxon>Rhodovibrionaceae</taxon>
        <taxon>Tistlia</taxon>
    </lineage>
</organism>
<dbReference type="InterPro" id="IPR018201">
    <property type="entry name" value="Ketoacyl_synth_AS"/>
</dbReference>
<dbReference type="PROSITE" id="PS52004">
    <property type="entry name" value="KS3_2"/>
    <property type="match status" value="3"/>
</dbReference>
<feature type="domain" description="Ketosynthase family 3 (KS3)" evidence="11">
    <location>
        <begin position="1"/>
        <end position="425"/>
    </location>
</feature>
<dbReference type="InterPro" id="IPR014030">
    <property type="entry name" value="Ketoacyl_synth_N"/>
</dbReference>
<evidence type="ECO:0000256" key="9">
    <source>
        <dbReference type="SAM" id="MobiDB-lite"/>
    </source>
</evidence>
<dbReference type="Gene3D" id="1.10.1200.10">
    <property type="entry name" value="ACP-like"/>
    <property type="match status" value="4"/>
</dbReference>
<evidence type="ECO:0000256" key="4">
    <source>
        <dbReference type="ARBA" id="ARBA00022490"/>
    </source>
</evidence>
<feature type="domain" description="Carrier" evidence="10">
    <location>
        <begin position="638"/>
        <end position="712"/>
    </location>
</feature>
<dbReference type="PROSITE" id="PS00455">
    <property type="entry name" value="AMP_BINDING"/>
    <property type="match status" value="1"/>
</dbReference>
<dbReference type="InterPro" id="IPR020806">
    <property type="entry name" value="PKS_PP-bd"/>
</dbReference>
<dbReference type="InterPro" id="IPR016039">
    <property type="entry name" value="Thiolase-like"/>
</dbReference>
<dbReference type="CDD" id="cd00833">
    <property type="entry name" value="PKS"/>
    <property type="match status" value="3"/>
</dbReference>
<dbReference type="PANTHER" id="PTHR43775">
    <property type="entry name" value="FATTY ACID SYNTHASE"/>
    <property type="match status" value="1"/>
</dbReference>
<evidence type="ECO:0000256" key="7">
    <source>
        <dbReference type="ARBA" id="ARBA00022737"/>
    </source>
</evidence>
<dbReference type="PROSITE" id="PS00606">
    <property type="entry name" value="KS3_1"/>
    <property type="match status" value="2"/>
</dbReference>
<dbReference type="Gene3D" id="3.30.559.30">
    <property type="entry name" value="Nonribosomal peptide synthetase, condensation domain"/>
    <property type="match status" value="1"/>
</dbReference>
<dbReference type="RefSeq" id="WP_085125490.1">
    <property type="nucleotide sequence ID" value="NZ_FWZX01000028.1"/>
</dbReference>
<dbReference type="GO" id="GO:0071770">
    <property type="term" value="P:DIM/DIP cell wall layer assembly"/>
    <property type="evidence" value="ECO:0007669"/>
    <property type="project" value="TreeGrafter"/>
</dbReference>
<feature type="region of interest" description="Disordered" evidence="9">
    <location>
        <begin position="4024"/>
        <end position="4045"/>
    </location>
</feature>
<dbReference type="Gene3D" id="3.40.50.150">
    <property type="entry name" value="Vaccinia Virus protein VP39"/>
    <property type="match status" value="1"/>
</dbReference>
<dbReference type="GO" id="GO:0006633">
    <property type="term" value="P:fatty acid biosynthetic process"/>
    <property type="evidence" value="ECO:0007669"/>
    <property type="project" value="InterPro"/>
</dbReference>
<dbReference type="SUPFAM" id="SSF53335">
    <property type="entry name" value="S-adenosyl-L-methionine-dependent methyltransferases"/>
    <property type="match status" value="1"/>
</dbReference>
<keyword evidence="6" id="KW-0808">Transferase</keyword>
<dbReference type="Pfam" id="PF00109">
    <property type="entry name" value="ketoacyl-synt"/>
    <property type="match status" value="3"/>
</dbReference>
<evidence type="ECO:0000256" key="5">
    <source>
        <dbReference type="ARBA" id="ARBA00022553"/>
    </source>
</evidence>
<dbReference type="GO" id="GO:0005737">
    <property type="term" value="C:cytoplasm"/>
    <property type="evidence" value="ECO:0007669"/>
    <property type="project" value="UniProtKB-SubCell"/>
</dbReference>
<evidence type="ECO:0000256" key="2">
    <source>
        <dbReference type="ARBA" id="ARBA00004792"/>
    </source>
</evidence>
<dbReference type="GO" id="GO:0004312">
    <property type="term" value="F:fatty acid synthase activity"/>
    <property type="evidence" value="ECO:0007669"/>
    <property type="project" value="TreeGrafter"/>
</dbReference>
<sequence length="4193" mass="436833">MPIAVVGLSGRFPGAPDVEAFWDLLSGGGTAFRPVPPWLWDAKRITDPSGARPGTTRCAWAGMLDGVDRFDAGFFGFGDAEAAAMDPQHRLFLEECWRALEDAGCATRRRGTARWGVIVGGDGGDYGSRCEAAGVPLVAEALTGTVASVMAARIAAALNLKGGALAVDAACASALAAVHLACQSLRRGETDLMVAGGTSVRTMPRLHILCSQSGMVTAEPLCRPFDEAADGFVIGDAVAALVLKRLPDAERDGDRIHGVIRGSAMNHNGGAGGLSAAVPKAQAALLESAWAEAGIEPDAIGSLESNGTASLLGDAIEVRALTSAFRRTTERAGFCALGSVKGSIGHCLHAAGVTSLIKLLLSLRHHALPPCTGFERPSRHLDLEGSPFFVNGELRAWEAEPGRRRLGAVSAFGFNGTNVHMVVEEAPGPIPAKRRAAGPACLPIVLSGHEEAALARRAADLLAWLDRQDGALDLAALACTLIERPAFAWRAAFVAAEEAELRAGLARIAEGREGGGLLRGRAAEVPEATRRLWAQALKGIQADLKPAKRDPKALRRLVESLAALYVQGGELPVELLVARPPQRLGLPPYPFGGKRYWVEIPETAAADRAAPEQPAPAVPAPVSGAAVLPAVDGGPRRDPTRDLLCRLVAERLGRAVAPSEETVSFVGLGLRSLDLVRLIDAVGRALGVALPASLLFDCITIQALAAHLEEHHAEALQALAPAPAGGGGAQPSAESPAEAAAAEIPAAEIPVTEIPVTEIPVTDIPLTVSQQGVWVLQQNYPGMAAYNVPLCLRVDIAPPGALERLRRLCAWIGERWPIMTAAVAVEQGRPLLRVGAGVALPLEEQAADGWSEAERVAWLRGRGKIPFDLAQGPLARLHVLIDGAGGTAWVLLCVHHLVTDGSSLGRIVIGLRDGDARLVAGRPLPGPDSFEGCEQALADEAARLAGAEGERRRAYWRAVLAGLPGPLDLPLDRPRPAERSYAGATLVRAIPGPLVGALRGFARDRGLFASTVLLGAWQALLARLSGQQDLVVGMPMNERGPGTEELVGLHITMLPVRCAFGMRPLAEALQRLQRSIVDGMAHVLPFPALVQALGLAGGAGRDPVFQAAYFFHDAAMLAPGAGEDWRWIETVNQEGEYELVLEVWERDDSLELHLKYASDLFEEPTIACWAGHLLTLIEALVADAERPLAALPLLSAAERDALLAGPARGPAPASLPSLVPAAVARQAAERPEAVAVSQDGETLSYATLWAQSGAVAAALRARGVGRGDRVGLCLERRPQLLPALLGILRAGAAYLPLDPAYPAARLDYMVRDSGAAWLLGDRATAQALATLAPAGGGWLDVEDLVGEAGDPGPVAEDLAPDDLAAEDLAADDLAYVIYTSGSTGRPKGVAVSHGALANLLTATAEAVGLGAEDRLLAVTTLCFDIAGLELLGPLVAGGTVALASAETARDGQLLAAELERVRPTVMQATPSTWAMLLHAGWRNRSGVRVLCGGEALPAALAGRLTALGAPVWNLYGPTEATIWSTLARVEPGAAVTIGRPLAGTEAHVLDERLEPAPVGVAGHLYLGGRGLARGYWGLPGRTAEAFVASPFGAGARLYRTGDLARRRADGGLEYLGRADQQVKVQGHRIELGEIEARLEQQATVRRAAVVARPTPHGSQLVAWCEPASPAGLDPAALKAALAGWLPAYMVPAVVVPLDALPQTANGKIDRKALAARDPLADGGPPPVAPAAAVPAAEAEARVRALWAEVLERPEPARDVGFFELGGTSVAAVLLAARLAKAFGRPVRATDVFRLPTVVEQAAWLGGPATTTAPPAAAAATPRPAVRQAPAEPSPVPEDALAIIGIACTVPGAVGPRAFWELLESGRDSGRFLDAEALRAAGIPEATIRDPQYIPVARAIEGRDLFDAEFFNLSARNAALMDPQHRLLLQHAWAAVEDAGYTPEAIPETAVFTATSGSLHRPALPDDGSGSASQALGSDGYVAWLLSQAGTAATTISYQLGLTGTSCALHTNCSSSLVALQQAAQALASGDVSTALVGACSLLPEGLVGYRHEPGLNFSGDGHCKTFDARADGMVAGEGVAVVLLKRARDALADGDAIHALIRGVASNNDGQGKAGFYAPSVAGQVAVIGKALARSGVDPATIGYVEAHGTGTALGDPIEIAALSEVYRRHTDRRQYCAIGSVKTNLGHTDTAAGLAGLIKVALSLERGLIPPSLHYESPNPEIDFASSPFRVAERLQPWPAEAGRPRRGAVSAFGIGGTNAHAILEEAPKLATAAGPDDGGPALIVLSARSEARLSAYAEALLGYLERESPGLRAMAHTLQTGRRAMAQRLAFVAPDLATVRQRLADFLAGRRDGLHAGEATPDDELLAAFGDAAAAGDLVARWQAEGKLDRLAALWVRGLEVDWRRLYPAGRPRRIGLPTYPFAPECDRPEEASRGARAVALAPATDAGGSWDGYSFLPHWQAEPSGSHAPALGRNGVLLIVAPAELQEAAVSAGAWYGECRPDATILQIWLDSVTRAVSDSEWRCRRDDPRGFAACLGGRRVDTAIFLGGAPADPGAAGADPSRLCGGPASEEANLLRLVAELGEGASTEHPVNLYLVTLDRFSAADGLTAGGIGGLAGLGYAIAQGDRRFRLRSLDVEAAALLGGEPSASLWPALLAEPPSERGGVVRFAAGERFRQVFRKLDWGAEPPAGALRHGGLYLLVGGAGMVGRVVSRHLMARYGARIVWIGRRPADSPEVGEAFAAVSAEVAAGAPQPVYLSADAADAAALDAAVAEARRRFGRIDGAFHTAMAIESDVAGRPAEEALGEVCAVKTRGLLNLHRALEAEGPDQRPDFLCVFSSVQAFAFLTARETAAYAAAVAGSDSLVRALSGRSPLPLGLIHWGYLRTTIAGTAMAGRIEGHYDMVADEELCGFLEQVLAALSRGTLAEATCVRASRAVQDLMPVEEPALRLAGSRQAPRFLDRVDAGALAATVPQPDWSEIELRALALFWAQLRRMGILDRPGPIEDIEALRRRAGVVERHGRWWREVISTLLPASGAVEWRDGRLWVTRVLEEPGIEAAWHGWEEGRAEWLADPQLFAVVDLFDACLRALPEVLSGKARATDVIFPDGSLDRVAGLYAGRPYPDSLNLQVAAAVEAFLRHRREADGRTRLRVLEIGAGTGGTSAKVLPVLDPWGEAIGEYCFTDVSGAFLLAAQERFGEGRPWFRTARCDIARPLAGQGLETGAYDLVIATNCLHATPDMRATLRHATSALAGHGLLVVNEGVDKSTIGTLIFGLLDGWWLSEDEVLRVPGSPLLGSATWQRLLRERHFTPLVLDNPGVATQQVILAESRGLAEPDEAVPPPAAAAPIPQPATSRPAAPAPGSDLVALIRACLAETLKGEAARFSGSVPFSDYGLDSILGVTFVKRLGERLGTSLERTLVYDYATIDALAGHLRSLVSAAPATEPAAAKPLPAAAPAPRRGGRTAPDAATAPIAVVGFSLQLPGAGEPEAFWDGLIAGRDGIGELPPAFAGDGRRLRGALLADRDGFDAAFFDLPEAAELAGMSRHQRLVLEEGWRALEDAGYDPRGLAGQAVGVFVGAEPFGAVSGSFSGDSDAIVAARLSYLLDLKGPALAVNTACSAGAAAVHLACDSLRLGTSRMALAGGVAASLSAEALRHVGSIDLLSPSGRCLPFAEGADGTVLTEAAAMVVLKRLDDALADGDPIRGVIVASGMNQDGASNGITAPNGRAQEALLLDTWRRFGVEAGRITQVEGHGTGTPLGDAVEGNALIRAFRRTTAQSDGRQGFCTLGTAKTHIGHTGAASGVVGLIKLLLALRHRTIPGPLHAAAPNAMIAFEGSALRLADRTTAWTSPDGGPLTAALNAFGHSGTNVHLVVRALDEAREAPPAPAAPYGGRWIVPLSAPSAERLPEQAGRLLAWLRAAEPAPALAEIAWTLQSGRAAHRHRLAILAGDVGDLAEALAAVVEGRGLPADARGGVAAPEGAAAPAADAAPFAVAEAWVAGVPVDWRARLAGAPPRRLHLPPSLLHKGPGKPAGTASPAAAATAVPAGETATDPAAAAAALLCRLIADARGRPLATAERGGRLSDLGLTSRALVSLAAALERELGVRILPSVLFDHPTIPQLAGHLAESQGAALAGLTQPAGEWIAGKPVAETPAPAPEPDDTLAALEALRDGALSYEEARARLAGTTR</sequence>
<dbReference type="InterPro" id="IPR001242">
    <property type="entry name" value="Condensation_dom"/>
</dbReference>
<protein>
    <submittedName>
        <fullName evidence="12">Amino acid adenylation domain-containing protein</fullName>
    </submittedName>
</protein>
<dbReference type="InterPro" id="IPR054514">
    <property type="entry name" value="RhiE-like_linker"/>
</dbReference>
<dbReference type="PANTHER" id="PTHR43775:SF37">
    <property type="entry name" value="SI:DKEY-61P9.11"/>
    <property type="match status" value="1"/>
</dbReference>
<dbReference type="Pfam" id="PF22336">
    <property type="entry name" value="RhiE-like_linker"/>
    <property type="match status" value="3"/>
</dbReference>
<feature type="domain" description="Carrier" evidence="10">
    <location>
        <begin position="1733"/>
        <end position="1808"/>
    </location>
</feature>
<dbReference type="InterPro" id="IPR023213">
    <property type="entry name" value="CAT-like_dom_sf"/>
</dbReference>
<dbReference type="SUPFAM" id="SSF56801">
    <property type="entry name" value="Acetyl-CoA synthetase-like"/>
    <property type="match status" value="1"/>
</dbReference>
<gene>
    <name evidence="12" type="ORF">SAMN05428998_12848</name>
</gene>
<dbReference type="Pfam" id="PF08659">
    <property type="entry name" value="KR"/>
    <property type="match status" value="1"/>
</dbReference>
<dbReference type="Gene3D" id="3.30.70.3290">
    <property type="match status" value="2"/>
</dbReference>
<dbReference type="SMART" id="SM00822">
    <property type="entry name" value="PKS_KR"/>
    <property type="match status" value="1"/>
</dbReference>
<dbReference type="Pfam" id="PF08242">
    <property type="entry name" value="Methyltransf_12"/>
    <property type="match status" value="1"/>
</dbReference>
<dbReference type="SMART" id="SM00823">
    <property type="entry name" value="PKS_PP"/>
    <property type="match status" value="4"/>
</dbReference>
<feature type="compositionally biased region" description="Low complexity" evidence="9">
    <location>
        <begin position="1808"/>
        <end position="1830"/>
    </location>
</feature>
<dbReference type="SMART" id="SM00825">
    <property type="entry name" value="PKS_KS"/>
    <property type="match status" value="3"/>
</dbReference>
<dbReference type="GO" id="GO:0031177">
    <property type="term" value="F:phosphopantetheine binding"/>
    <property type="evidence" value="ECO:0007669"/>
    <property type="project" value="InterPro"/>
</dbReference>
<evidence type="ECO:0000313" key="12">
    <source>
        <dbReference type="EMBL" id="SMF69245.1"/>
    </source>
</evidence>
<dbReference type="SUPFAM" id="SSF52777">
    <property type="entry name" value="CoA-dependent acyltransferases"/>
    <property type="match status" value="2"/>
</dbReference>
<dbReference type="CDD" id="cd12116">
    <property type="entry name" value="A_NRPS_Ta1_like"/>
    <property type="match status" value="1"/>
</dbReference>
<evidence type="ECO:0000259" key="11">
    <source>
        <dbReference type="PROSITE" id="PS52004"/>
    </source>
</evidence>
<dbReference type="InterPro" id="IPR009081">
    <property type="entry name" value="PP-bd_ACP"/>
</dbReference>
<comment type="subcellular location">
    <subcellularLocation>
        <location evidence="1">Cytoplasm</location>
    </subcellularLocation>
</comment>
<dbReference type="NCBIfam" id="TIGR01733">
    <property type="entry name" value="AA-adenyl-dom"/>
    <property type="match status" value="1"/>
</dbReference>
<dbReference type="Pfam" id="PF02801">
    <property type="entry name" value="Ketoacyl-synt_C"/>
    <property type="match status" value="3"/>
</dbReference>
<feature type="compositionally biased region" description="Pro residues" evidence="9">
    <location>
        <begin position="3342"/>
        <end position="3354"/>
    </location>
</feature>
<dbReference type="Gene3D" id="3.40.50.720">
    <property type="entry name" value="NAD(P)-binding Rossmann-like Domain"/>
    <property type="match status" value="1"/>
</dbReference>
<dbReference type="SUPFAM" id="SSF53901">
    <property type="entry name" value="Thiolase-like"/>
    <property type="match status" value="3"/>
</dbReference>
<dbReference type="InterPro" id="IPR013968">
    <property type="entry name" value="PKS_KR"/>
</dbReference>
<dbReference type="FunFam" id="3.40.50.12780:FF:000012">
    <property type="entry name" value="Non-ribosomal peptide synthetase"/>
    <property type="match status" value="1"/>
</dbReference>
<keyword evidence="5" id="KW-0597">Phosphoprotein</keyword>
<name>A0A1Y6CPT5_9PROT</name>
<dbReference type="STRING" id="560819.SAMN05428998_12848"/>
<dbReference type="InterPro" id="IPR013217">
    <property type="entry name" value="Methyltransf_12"/>
</dbReference>
<dbReference type="InterPro" id="IPR057326">
    <property type="entry name" value="KR_dom"/>
</dbReference>